<feature type="region of interest" description="Disordered" evidence="1">
    <location>
        <begin position="267"/>
        <end position="377"/>
    </location>
</feature>
<accession>A0A5C3L4W4</accession>
<keyword evidence="3" id="KW-1185">Reference proteome</keyword>
<feature type="compositionally biased region" description="Basic and acidic residues" evidence="1">
    <location>
        <begin position="360"/>
        <end position="377"/>
    </location>
</feature>
<gene>
    <name evidence="2" type="ORF">FA15DRAFT_702186</name>
</gene>
<proteinExistence type="predicted"/>
<organism evidence="2 3">
    <name type="scientific">Coprinopsis marcescibilis</name>
    <name type="common">Agaric fungus</name>
    <name type="synonym">Psathyrella marcescibilis</name>
    <dbReference type="NCBI Taxonomy" id="230819"/>
    <lineage>
        <taxon>Eukaryota</taxon>
        <taxon>Fungi</taxon>
        <taxon>Dikarya</taxon>
        <taxon>Basidiomycota</taxon>
        <taxon>Agaricomycotina</taxon>
        <taxon>Agaricomycetes</taxon>
        <taxon>Agaricomycetidae</taxon>
        <taxon>Agaricales</taxon>
        <taxon>Agaricineae</taxon>
        <taxon>Psathyrellaceae</taxon>
        <taxon>Coprinopsis</taxon>
    </lineage>
</organism>
<dbReference type="Proteomes" id="UP000307440">
    <property type="component" value="Unassembled WGS sequence"/>
</dbReference>
<dbReference type="EMBL" id="ML210167">
    <property type="protein sequence ID" value="TFK27176.1"/>
    <property type="molecule type" value="Genomic_DNA"/>
</dbReference>
<evidence type="ECO:0008006" key="4">
    <source>
        <dbReference type="Google" id="ProtNLM"/>
    </source>
</evidence>
<name>A0A5C3L4W4_COPMA</name>
<dbReference type="OrthoDB" id="2552152at2759"/>
<evidence type="ECO:0000313" key="3">
    <source>
        <dbReference type="Proteomes" id="UP000307440"/>
    </source>
</evidence>
<evidence type="ECO:0000313" key="2">
    <source>
        <dbReference type="EMBL" id="TFK27176.1"/>
    </source>
</evidence>
<feature type="compositionally biased region" description="Low complexity" evidence="1">
    <location>
        <begin position="279"/>
        <end position="289"/>
    </location>
</feature>
<dbReference type="InterPro" id="IPR046347">
    <property type="entry name" value="bZIP_sf"/>
</dbReference>
<feature type="region of interest" description="Disordered" evidence="1">
    <location>
        <begin position="205"/>
        <end position="242"/>
    </location>
</feature>
<feature type="compositionally biased region" description="Polar residues" evidence="1">
    <location>
        <begin position="319"/>
        <end position="328"/>
    </location>
</feature>
<dbReference type="Gene3D" id="1.20.5.170">
    <property type="match status" value="1"/>
</dbReference>
<dbReference type="AlphaFoldDB" id="A0A5C3L4W4"/>
<feature type="compositionally biased region" description="Low complexity" evidence="1">
    <location>
        <begin position="342"/>
        <end position="355"/>
    </location>
</feature>
<reference evidence="2 3" key="1">
    <citation type="journal article" date="2019" name="Nat. Ecol. Evol.">
        <title>Megaphylogeny resolves global patterns of mushroom evolution.</title>
        <authorList>
            <person name="Varga T."/>
            <person name="Krizsan K."/>
            <person name="Foldi C."/>
            <person name="Dima B."/>
            <person name="Sanchez-Garcia M."/>
            <person name="Sanchez-Ramirez S."/>
            <person name="Szollosi G.J."/>
            <person name="Szarkandi J.G."/>
            <person name="Papp V."/>
            <person name="Albert L."/>
            <person name="Andreopoulos W."/>
            <person name="Angelini C."/>
            <person name="Antonin V."/>
            <person name="Barry K.W."/>
            <person name="Bougher N.L."/>
            <person name="Buchanan P."/>
            <person name="Buyck B."/>
            <person name="Bense V."/>
            <person name="Catcheside P."/>
            <person name="Chovatia M."/>
            <person name="Cooper J."/>
            <person name="Damon W."/>
            <person name="Desjardin D."/>
            <person name="Finy P."/>
            <person name="Geml J."/>
            <person name="Haridas S."/>
            <person name="Hughes K."/>
            <person name="Justo A."/>
            <person name="Karasinski D."/>
            <person name="Kautmanova I."/>
            <person name="Kiss B."/>
            <person name="Kocsube S."/>
            <person name="Kotiranta H."/>
            <person name="LaButti K.M."/>
            <person name="Lechner B.E."/>
            <person name="Liimatainen K."/>
            <person name="Lipzen A."/>
            <person name="Lukacs Z."/>
            <person name="Mihaltcheva S."/>
            <person name="Morgado L.N."/>
            <person name="Niskanen T."/>
            <person name="Noordeloos M.E."/>
            <person name="Ohm R.A."/>
            <person name="Ortiz-Santana B."/>
            <person name="Ovrebo C."/>
            <person name="Racz N."/>
            <person name="Riley R."/>
            <person name="Savchenko A."/>
            <person name="Shiryaev A."/>
            <person name="Soop K."/>
            <person name="Spirin V."/>
            <person name="Szebenyi C."/>
            <person name="Tomsovsky M."/>
            <person name="Tulloss R.E."/>
            <person name="Uehling J."/>
            <person name="Grigoriev I.V."/>
            <person name="Vagvolgyi C."/>
            <person name="Papp T."/>
            <person name="Martin F.M."/>
            <person name="Miettinen O."/>
            <person name="Hibbett D.S."/>
            <person name="Nagy L.G."/>
        </authorList>
    </citation>
    <scope>NUCLEOTIDE SEQUENCE [LARGE SCALE GENOMIC DNA]</scope>
    <source>
        <strain evidence="2 3">CBS 121175</strain>
    </source>
</reference>
<dbReference type="GO" id="GO:0003700">
    <property type="term" value="F:DNA-binding transcription factor activity"/>
    <property type="evidence" value="ECO:0007669"/>
    <property type="project" value="InterPro"/>
</dbReference>
<evidence type="ECO:0000256" key="1">
    <source>
        <dbReference type="SAM" id="MobiDB-lite"/>
    </source>
</evidence>
<protein>
    <recommendedName>
        <fullName evidence="4">BZIP domain-containing protein</fullName>
    </recommendedName>
</protein>
<feature type="compositionally biased region" description="Polar residues" evidence="1">
    <location>
        <begin position="267"/>
        <end position="278"/>
    </location>
</feature>
<feature type="region of interest" description="Disordered" evidence="1">
    <location>
        <begin position="94"/>
        <end position="162"/>
    </location>
</feature>
<dbReference type="STRING" id="230819.A0A5C3L4W4"/>
<dbReference type="SUPFAM" id="SSF57959">
    <property type="entry name" value="Leucine zipper domain"/>
    <property type="match status" value="1"/>
</dbReference>
<sequence>MAIGQWKSGGPLYASGLAPWSQSFLLSALSRFSSPLNFGAMSSGSKRGRKRNDNLPPNRARDVQRAFRARRAAHLLALEQRVTDLEEENNYLRQALSLPPSNRPLLGRGPTGKDKPKSTSSNSIALPVSREVPALDDSPDSSPSPSPMTIPVSMSPSRPMSVIDSTTWDESLLLSSTPAPTSNTSAATYEITPVSIPAPIKQEYSFNTSSPTESSRNSTANHSYSEGTNFTRNSDRPFTNGYNISSYQVQQTQDDQQRTHYSYASPQYQDQDTQSPPIQYQQQQQQQHHQVLEHPERAQTSPIVTQPPPPMNPRPHSVRPNSHPQTVQLHPPGYHHRPHISHPQPQVPHLQQQQHQLHHDRHDSPVPYSDRRNADHHHQQGFSIGQNYHLFNNVSTLADSRALRVQVLSPPVLSVPLQPTYTPNGHIHLV</sequence>
<feature type="region of interest" description="Disordered" evidence="1">
    <location>
        <begin position="39"/>
        <end position="66"/>
    </location>
</feature>
<feature type="compositionally biased region" description="Low complexity" evidence="1">
    <location>
        <begin position="149"/>
        <end position="162"/>
    </location>
</feature>